<dbReference type="CDD" id="cd01288">
    <property type="entry name" value="FabZ"/>
    <property type="match status" value="1"/>
</dbReference>
<dbReference type="GO" id="GO:0016829">
    <property type="term" value="F:lyase activity"/>
    <property type="evidence" value="ECO:0007669"/>
    <property type="project" value="UniProtKB-KW"/>
</dbReference>
<comment type="similarity">
    <text evidence="1">Belongs to the thioester dehydratase family. FabZ subfamily.</text>
</comment>
<keyword evidence="4" id="KW-1185">Reference proteome</keyword>
<sequence length="162" mass="17552">MEAYEVRRALPHRFPMLMVDRVLELVPGERIVAVKAITCNEPCYQRLGEDAGPEEFAYPPSLLVESWGQAAGLLALHGSEEALAGDQVMLAGAMSGVTFHRAALPGDVLEHRVQLFRALSDTVIFDGRTTIDGEPAVTFTRMVMAFRPGDLLRPSAGATSVS</sequence>
<dbReference type="Pfam" id="PF07977">
    <property type="entry name" value="FabA"/>
    <property type="match status" value="1"/>
</dbReference>
<dbReference type="Proteomes" id="UP000619355">
    <property type="component" value="Unassembled WGS sequence"/>
</dbReference>
<dbReference type="PANTHER" id="PTHR30272:SF1">
    <property type="entry name" value="3-HYDROXYACYL-[ACYL-CARRIER-PROTEIN] DEHYDRATASE"/>
    <property type="match status" value="1"/>
</dbReference>
<protein>
    <submittedName>
        <fullName evidence="3">3-hydroxyacyl-[acyl-carrier-protein] dehydratase FabZ</fullName>
    </submittedName>
</protein>
<dbReference type="RefSeq" id="WP_189986252.1">
    <property type="nucleotide sequence ID" value="NZ_BNBF01000035.1"/>
</dbReference>
<gene>
    <name evidence="3" type="primary">fabZ</name>
    <name evidence="3" type="ORF">GCM10018980_71660</name>
</gene>
<dbReference type="Gene3D" id="3.10.129.10">
    <property type="entry name" value="Hotdog Thioesterase"/>
    <property type="match status" value="1"/>
</dbReference>
<evidence type="ECO:0000313" key="4">
    <source>
        <dbReference type="Proteomes" id="UP000619355"/>
    </source>
</evidence>
<proteinExistence type="inferred from homology"/>
<evidence type="ECO:0000256" key="2">
    <source>
        <dbReference type="ARBA" id="ARBA00023239"/>
    </source>
</evidence>
<dbReference type="PANTHER" id="PTHR30272">
    <property type="entry name" value="3-HYDROXYACYL-[ACYL-CARRIER-PROTEIN] DEHYDRATASE"/>
    <property type="match status" value="1"/>
</dbReference>
<reference evidence="4" key="1">
    <citation type="journal article" date="2019" name="Int. J. Syst. Evol. Microbiol.">
        <title>The Global Catalogue of Microorganisms (GCM) 10K type strain sequencing project: providing services to taxonomists for standard genome sequencing and annotation.</title>
        <authorList>
            <consortium name="The Broad Institute Genomics Platform"/>
            <consortium name="The Broad Institute Genome Sequencing Center for Infectious Disease"/>
            <person name="Wu L."/>
            <person name="Ma J."/>
        </authorList>
    </citation>
    <scope>NUCLEOTIDE SEQUENCE [LARGE SCALE GENOMIC DNA]</scope>
    <source>
        <strain evidence="4">JCM 4253</strain>
    </source>
</reference>
<dbReference type="InterPro" id="IPR029069">
    <property type="entry name" value="HotDog_dom_sf"/>
</dbReference>
<name>A0A919F301_9ACTN</name>
<evidence type="ECO:0000256" key="1">
    <source>
        <dbReference type="ARBA" id="ARBA00009174"/>
    </source>
</evidence>
<comment type="caution">
    <text evidence="3">The sequence shown here is derived from an EMBL/GenBank/DDBJ whole genome shotgun (WGS) entry which is preliminary data.</text>
</comment>
<accession>A0A919F301</accession>
<organism evidence="3 4">
    <name type="scientific">Streptomyces capoamus</name>
    <dbReference type="NCBI Taxonomy" id="68183"/>
    <lineage>
        <taxon>Bacteria</taxon>
        <taxon>Bacillati</taxon>
        <taxon>Actinomycetota</taxon>
        <taxon>Actinomycetes</taxon>
        <taxon>Kitasatosporales</taxon>
        <taxon>Streptomycetaceae</taxon>
        <taxon>Streptomyces</taxon>
    </lineage>
</organism>
<dbReference type="EMBL" id="BNBF01000035">
    <property type="protein sequence ID" value="GHG74632.1"/>
    <property type="molecule type" value="Genomic_DNA"/>
</dbReference>
<keyword evidence="2" id="KW-0456">Lyase</keyword>
<evidence type="ECO:0000313" key="3">
    <source>
        <dbReference type="EMBL" id="GHG74632.1"/>
    </source>
</evidence>
<dbReference type="SUPFAM" id="SSF54637">
    <property type="entry name" value="Thioesterase/thiol ester dehydrase-isomerase"/>
    <property type="match status" value="1"/>
</dbReference>
<dbReference type="InterPro" id="IPR013114">
    <property type="entry name" value="FabA_FabZ"/>
</dbReference>
<dbReference type="AlphaFoldDB" id="A0A919F301"/>